<keyword evidence="2" id="KW-1185">Reference proteome</keyword>
<protein>
    <submittedName>
        <fullName evidence="1">Uncharacterized protein</fullName>
    </submittedName>
</protein>
<dbReference type="RefSeq" id="WP_139100737.1">
    <property type="nucleotide sequence ID" value="NZ_VDFW01000055.1"/>
</dbReference>
<accession>A0A5C4LRF5</accession>
<evidence type="ECO:0000313" key="1">
    <source>
        <dbReference type="EMBL" id="TNC19087.1"/>
    </source>
</evidence>
<reference evidence="1 2" key="1">
    <citation type="submission" date="2019-06" db="EMBL/GenBank/DDBJ databases">
        <title>Amycolatopsis alkalitolerans sp. nov., isolated from Gastrodia elata Blume.</title>
        <authorList>
            <person name="Narsing Rao M.P."/>
            <person name="Li W.J."/>
        </authorList>
    </citation>
    <scope>NUCLEOTIDE SEQUENCE [LARGE SCALE GENOMIC DNA]</scope>
    <source>
        <strain evidence="1 2">SYSUP0005</strain>
    </source>
</reference>
<sequence>MTERWWAPRREGEATADYLARVLDELGADELAEQARACHFDDYRCPPDVDDGANIHRLVAAIEKWAMLPKHVYDPLADRWGDLRAGAVIDAAKTGEFDGTWEEARAWAESPEGGAMFDELGRES</sequence>
<gene>
    <name evidence="1" type="ORF">FG385_33010</name>
</gene>
<comment type="caution">
    <text evidence="1">The sequence shown here is derived from an EMBL/GenBank/DDBJ whole genome shotgun (WGS) entry which is preliminary data.</text>
</comment>
<proteinExistence type="predicted"/>
<organism evidence="1 2">
    <name type="scientific">Amycolatopsis alkalitolerans</name>
    <dbReference type="NCBI Taxonomy" id="2547244"/>
    <lineage>
        <taxon>Bacteria</taxon>
        <taxon>Bacillati</taxon>
        <taxon>Actinomycetota</taxon>
        <taxon>Actinomycetes</taxon>
        <taxon>Pseudonocardiales</taxon>
        <taxon>Pseudonocardiaceae</taxon>
        <taxon>Amycolatopsis</taxon>
    </lineage>
</organism>
<dbReference type="AlphaFoldDB" id="A0A5C4LRF5"/>
<dbReference type="Proteomes" id="UP000305546">
    <property type="component" value="Unassembled WGS sequence"/>
</dbReference>
<dbReference type="OrthoDB" id="5195380at2"/>
<dbReference type="EMBL" id="VDFW01000055">
    <property type="protein sequence ID" value="TNC19087.1"/>
    <property type="molecule type" value="Genomic_DNA"/>
</dbReference>
<evidence type="ECO:0000313" key="2">
    <source>
        <dbReference type="Proteomes" id="UP000305546"/>
    </source>
</evidence>
<name>A0A5C4LRF5_9PSEU</name>